<protein>
    <submittedName>
        <fullName evidence="2">Uncharacterized protein</fullName>
    </submittedName>
</protein>
<evidence type="ECO:0000313" key="2">
    <source>
        <dbReference type="EMBL" id="KAE9409736.1"/>
    </source>
</evidence>
<dbReference type="Proteomes" id="UP000799118">
    <property type="component" value="Unassembled WGS sequence"/>
</dbReference>
<dbReference type="EMBL" id="ML769387">
    <property type="protein sequence ID" value="KAE9409736.1"/>
    <property type="molecule type" value="Genomic_DNA"/>
</dbReference>
<evidence type="ECO:0000256" key="1">
    <source>
        <dbReference type="SAM" id="MobiDB-lite"/>
    </source>
</evidence>
<evidence type="ECO:0000313" key="3">
    <source>
        <dbReference type="Proteomes" id="UP000799118"/>
    </source>
</evidence>
<accession>A0A6A4IGL0</accession>
<gene>
    <name evidence="2" type="ORF">BT96DRAFT_1012663</name>
</gene>
<reference evidence="2" key="1">
    <citation type="journal article" date="2019" name="Environ. Microbiol.">
        <title>Fungal ecological strategies reflected in gene transcription - a case study of two litter decomposers.</title>
        <authorList>
            <person name="Barbi F."/>
            <person name="Kohler A."/>
            <person name="Barry K."/>
            <person name="Baskaran P."/>
            <person name="Daum C."/>
            <person name="Fauchery L."/>
            <person name="Ihrmark K."/>
            <person name="Kuo A."/>
            <person name="LaButti K."/>
            <person name="Lipzen A."/>
            <person name="Morin E."/>
            <person name="Grigoriev I.V."/>
            <person name="Henrissat B."/>
            <person name="Lindahl B."/>
            <person name="Martin F."/>
        </authorList>
    </citation>
    <scope>NUCLEOTIDE SEQUENCE</scope>
    <source>
        <strain evidence="2">JB14</strain>
    </source>
</reference>
<organism evidence="2 3">
    <name type="scientific">Gymnopus androsaceus JB14</name>
    <dbReference type="NCBI Taxonomy" id="1447944"/>
    <lineage>
        <taxon>Eukaryota</taxon>
        <taxon>Fungi</taxon>
        <taxon>Dikarya</taxon>
        <taxon>Basidiomycota</taxon>
        <taxon>Agaricomycotina</taxon>
        <taxon>Agaricomycetes</taxon>
        <taxon>Agaricomycetidae</taxon>
        <taxon>Agaricales</taxon>
        <taxon>Marasmiineae</taxon>
        <taxon>Omphalotaceae</taxon>
        <taxon>Gymnopus</taxon>
    </lineage>
</organism>
<sequence length="473" mass="53196">MSWTSLEIGPKRPQLLRITQAIYTHRNLPVPAALDHWWHSPQIKYLVDNHNALEPKICIINLGEGEPDHPAMTTHFMINLNNMSVVDKHAGGRFTAPQEIQNLLQEIKDYAVGDYRRQKEARIRCQRDEQRRREELARKERDDIVRLFQNNIITAEEIDTVVQGRPNFSLCPVCQETSPLAKCVGCKTYLCLTPGCEASESDDPKRCAQHFSQIYCKSCIASNGDINHPFLRPCPTDGCDRWTCKSDWQWCKGEPVDSVEVVNATIVDSAASPLTNAESLEAGGSKCPSTNDEQICTKKRKRDPQPRHSPRLSPCSQCLSSPTLNLDWSTCDSWNCWSSKAGPSIICPDCSPEGGLTCLNNHSWICDLCICRLVPLGLAVSLVANEMYCSKCDLIKRCEECGKSQMCWDCRTPDPEESANSDNSSLEDLELVSGCDDDSCDYLLCRFVLRRRIRTDVVDVLNFCAMIIGMILV</sequence>
<keyword evidence="3" id="KW-1185">Reference proteome</keyword>
<dbReference type="OrthoDB" id="3044636at2759"/>
<proteinExistence type="predicted"/>
<dbReference type="AlphaFoldDB" id="A0A6A4IGL0"/>
<name>A0A6A4IGL0_9AGAR</name>
<feature type="region of interest" description="Disordered" evidence="1">
    <location>
        <begin position="279"/>
        <end position="313"/>
    </location>
</feature>